<reference evidence="3" key="1">
    <citation type="submission" date="2021-10" db="EMBL/GenBank/DDBJ databases">
        <title>Melipona bicolor Genome sequencing and assembly.</title>
        <authorList>
            <person name="Araujo N.S."/>
            <person name="Arias M.C."/>
        </authorList>
    </citation>
    <scope>NUCLEOTIDE SEQUENCE</scope>
    <source>
        <strain evidence="3">USP_2M_L1-L4_2017</strain>
        <tissue evidence="3">Whole body</tissue>
    </source>
</reference>
<dbReference type="AlphaFoldDB" id="A0AA40FT90"/>
<sequence length="523" mass="58912">MGNVQADMYEISCHGIGMMTLYNEAAKDLTAGKCVKNILDILKNENLKLSIKLAALFALNQLLKCDTTNCQEFLNIHGQNYLLWLMRQSAGRVPVEILVGAVECVIIIVRNQALRHTVITAEIIDAMCASFELSCTSMNDLKIACCKALSIVCTEKIGREGFLKAQGPRRLYNLLCDVSSIPIRNAAAQLIQLLCSDPVLAETFVSARYLNYFPILDDIFRFKFCPLEPIYVVNCIQKDPYELSAEGPKQGSHAINDRGVFLSREILQLTMDSKFGLQCDSFLYDYVELFKCKLIAVESKNVVSRTTRGFVDVGYVASRARMLGRFVARQMSGPDPLVRCVDHQLEIHLKEIKRTIETSVIPLGMLKVGSYFERALLFKVIADRVHLPAALVRGQYGKAWIEIAVPEARRILGSFILTVGSDQFSSLERFYQVRVPIEEDTFHHYMERDTTCPETISLKQYPRQDSSLALKDSLARRSSIFPTKLLKPNFIVDLMDSPGDLIPIGSDRARLYCEKRLVCDTVC</sequence>
<evidence type="ECO:0000256" key="1">
    <source>
        <dbReference type="ARBA" id="ARBA00022737"/>
    </source>
</evidence>
<dbReference type="Pfam" id="PF14381">
    <property type="entry name" value="EDR1_CTR1_ARMC3_pept"/>
    <property type="match status" value="1"/>
</dbReference>
<dbReference type="PANTHER" id="PTHR46618">
    <property type="entry name" value="ARMADILLO REPEAT-CONTAINING PROTEIN 3"/>
    <property type="match status" value="1"/>
</dbReference>
<dbReference type="InterPro" id="IPR011989">
    <property type="entry name" value="ARM-like"/>
</dbReference>
<dbReference type="Gene3D" id="1.25.10.10">
    <property type="entry name" value="Leucine-rich Repeat Variant"/>
    <property type="match status" value="1"/>
</dbReference>
<dbReference type="EMBL" id="JAHYIQ010000017">
    <property type="protein sequence ID" value="KAK1124879.1"/>
    <property type="molecule type" value="Genomic_DNA"/>
</dbReference>
<comment type="caution">
    <text evidence="3">The sequence shown here is derived from an EMBL/GenBank/DDBJ whole genome shotgun (WGS) entry which is preliminary data.</text>
</comment>
<evidence type="ECO:0000313" key="3">
    <source>
        <dbReference type="EMBL" id="KAK1124879.1"/>
    </source>
</evidence>
<evidence type="ECO:0000259" key="2">
    <source>
        <dbReference type="Pfam" id="PF14381"/>
    </source>
</evidence>
<organism evidence="3 4">
    <name type="scientific">Melipona bicolor</name>
    <dbReference type="NCBI Taxonomy" id="60889"/>
    <lineage>
        <taxon>Eukaryota</taxon>
        <taxon>Metazoa</taxon>
        <taxon>Ecdysozoa</taxon>
        <taxon>Arthropoda</taxon>
        <taxon>Hexapoda</taxon>
        <taxon>Insecta</taxon>
        <taxon>Pterygota</taxon>
        <taxon>Neoptera</taxon>
        <taxon>Endopterygota</taxon>
        <taxon>Hymenoptera</taxon>
        <taxon>Apocrita</taxon>
        <taxon>Aculeata</taxon>
        <taxon>Apoidea</taxon>
        <taxon>Anthophila</taxon>
        <taxon>Apidae</taxon>
        <taxon>Melipona</taxon>
    </lineage>
</organism>
<protein>
    <recommendedName>
        <fullName evidence="2">EDR1/CTR1/ARMC3-like peptidase-like domain-containing protein</fullName>
    </recommendedName>
</protein>
<keyword evidence="4" id="KW-1185">Reference proteome</keyword>
<dbReference type="Proteomes" id="UP001177670">
    <property type="component" value="Unassembled WGS sequence"/>
</dbReference>
<evidence type="ECO:0000313" key="4">
    <source>
        <dbReference type="Proteomes" id="UP001177670"/>
    </source>
</evidence>
<dbReference type="InterPro" id="IPR055164">
    <property type="entry name" value="EDR1/CTR1/ARMC3-like_pept-like"/>
</dbReference>
<dbReference type="SUPFAM" id="SSF48371">
    <property type="entry name" value="ARM repeat"/>
    <property type="match status" value="1"/>
</dbReference>
<dbReference type="InterPro" id="IPR052441">
    <property type="entry name" value="Armadillo-Ser/Thr_Kinase"/>
</dbReference>
<dbReference type="PANTHER" id="PTHR46618:SF1">
    <property type="entry name" value="ARMADILLO REPEAT-CONTAINING PROTEIN 3"/>
    <property type="match status" value="1"/>
</dbReference>
<proteinExistence type="predicted"/>
<feature type="domain" description="EDR1/CTR1/ARMC3-like peptidase-like" evidence="2">
    <location>
        <begin position="317"/>
        <end position="396"/>
    </location>
</feature>
<keyword evidence="1" id="KW-0677">Repeat</keyword>
<gene>
    <name evidence="3" type="ORF">K0M31_006230</name>
</gene>
<dbReference type="InterPro" id="IPR016024">
    <property type="entry name" value="ARM-type_fold"/>
</dbReference>
<accession>A0AA40FT90</accession>
<name>A0AA40FT90_9HYME</name>